<reference evidence="2 3" key="1">
    <citation type="submission" date="2019-11" db="EMBL/GenBank/DDBJ databases">
        <title>Pseudooceanicola pacifica sp. nov., isolated from deep-sea sediment of the Pacific Ocean.</title>
        <authorList>
            <person name="Lyu L."/>
        </authorList>
    </citation>
    <scope>NUCLEOTIDE SEQUENCE [LARGE SCALE GENOMIC DNA]</scope>
    <source>
        <strain evidence="2 3">216_PA32_1</strain>
    </source>
</reference>
<sequence>MAMITDTQATKAPVRGLETGFFGRLAEKLSRYGAYRRCVAELSALSDRELGDLGLHRSMIRSLAHEEAYRNM</sequence>
<keyword evidence="3" id="KW-1185">Reference proteome</keyword>
<dbReference type="Pfam" id="PF06568">
    <property type="entry name" value="YjiS-like"/>
    <property type="match status" value="1"/>
</dbReference>
<feature type="domain" description="YjiS-like" evidence="1">
    <location>
        <begin position="25"/>
        <end position="61"/>
    </location>
</feature>
<dbReference type="InterPro" id="IPR009506">
    <property type="entry name" value="YjiS-like"/>
</dbReference>
<proteinExistence type="predicted"/>
<evidence type="ECO:0000313" key="2">
    <source>
        <dbReference type="EMBL" id="MWB78633.1"/>
    </source>
</evidence>
<dbReference type="EMBL" id="WNXQ01000005">
    <property type="protein sequence ID" value="MWB78633.1"/>
    <property type="molecule type" value="Genomic_DNA"/>
</dbReference>
<dbReference type="Proteomes" id="UP000443843">
    <property type="component" value="Unassembled WGS sequence"/>
</dbReference>
<accession>A0A844WBQ2</accession>
<gene>
    <name evidence="2" type="ORF">GLS40_11400</name>
</gene>
<dbReference type="AlphaFoldDB" id="A0A844WBQ2"/>
<organism evidence="2 3">
    <name type="scientific">Pseudooceanicola pacificus</name>
    <dbReference type="NCBI Taxonomy" id="2676438"/>
    <lineage>
        <taxon>Bacteria</taxon>
        <taxon>Pseudomonadati</taxon>
        <taxon>Pseudomonadota</taxon>
        <taxon>Alphaproteobacteria</taxon>
        <taxon>Rhodobacterales</taxon>
        <taxon>Paracoccaceae</taxon>
        <taxon>Pseudooceanicola</taxon>
    </lineage>
</organism>
<comment type="caution">
    <text evidence="2">The sequence shown here is derived from an EMBL/GenBank/DDBJ whole genome shotgun (WGS) entry which is preliminary data.</text>
</comment>
<name>A0A844WBQ2_9RHOB</name>
<evidence type="ECO:0000259" key="1">
    <source>
        <dbReference type="Pfam" id="PF06568"/>
    </source>
</evidence>
<evidence type="ECO:0000313" key="3">
    <source>
        <dbReference type="Proteomes" id="UP000443843"/>
    </source>
</evidence>
<protein>
    <submittedName>
        <fullName evidence="2">DUF1127 domain-containing protein</fullName>
    </submittedName>
</protein>